<evidence type="ECO:0000313" key="3">
    <source>
        <dbReference type="Proteomes" id="UP000182719"/>
    </source>
</evidence>
<dbReference type="InterPro" id="IPR011753">
    <property type="entry name" value="DUSAM_dom"/>
</dbReference>
<accession>A0A1H8E015</accession>
<proteinExistence type="predicted"/>
<keyword evidence="3" id="KW-1185">Reference proteome</keyword>
<sequence length="262" mass="28705">MTDKFDSELIDELDARVLGDGEPLVLSDEVRALLRRSAEQVALSPGDADEALRSVPTATALLQEISRRFKDGSKRLFEAKIKASGLRDAGDLDGACREMEGVLAVEVVPLYRQRAADSLHALMRLKSVAASGQIDPTLRDRSQLPILLHRVQQGHPLELNKGMRAFLRRSAADVGMSEAETEEALASPESAGAFLGQIMGRIRDASDRLESAMDRMTELRDAGDLEGARQQIRDWLAVEVVPRFRLAAEEQLASLDELPPAP</sequence>
<evidence type="ECO:0000313" key="2">
    <source>
        <dbReference type="EMBL" id="SEN12919.1"/>
    </source>
</evidence>
<dbReference type="OrthoDB" id="5502188at2"/>
<dbReference type="Proteomes" id="UP000182719">
    <property type="component" value="Unassembled WGS sequence"/>
</dbReference>
<name>A0A1H8E015_STIAU</name>
<dbReference type="RefSeq" id="WP_075011025.1">
    <property type="nucleotide sequence ID" value="NZ_FOAP01000031.1"/>
</dbReference>
<evidence type="ECO:0000259" key="1">
    <source>
        <dbReference type="Pfam" id="PF09543"/>
    </source>
</evidence>
<reference evidence="3" key="1">
    <citation type="submission" date="2016-10" db="EMBL/GenBank/DDBJ databases">
        <authorList>
            <person name="Varghese N."/>
            <person name="Submissions S."/>
        </authorList>
    </citation>
    <scope>NUCLEOTIDE SEQUENCE [LARGE SCALE GENOMIC DNA]</scope>
    <source>
        <strain evidence="3">DSM 17044</strain>
    </source>
</reference>
<dbReference type="EMBL" id="FOAP01000031">
    <property type="protein sequence ID" value="SEN12919.1"/>
    <property type="molecule type" value="Genomic_DNA"/>
</dbReference>
<feature type="domain" description="DUSAM" evidence="1">
    <location>
        <begin position="8"/>
        <end position="120"/>
    </location>
</feature>
<dbReference type="NCBIfam" id="TIGR02267">
    <property type="entry name" value="DUSAM domain"/>
    <property type="match status" value="2"/>
</dbReference>
<protein>
    <submittedName>
        <fullName evidence="2">DUSAM domain-containing protein</fullName>
    </submittedName>
</protein>
<dbReference type="AlphaFoldDB" id="A0A1H8E015"/>
<dbReference type="Pfam" id="PF09543">
    <property type="entry name" value="DUF2379"/>
    <property type="match status" value="2"/>
</dbReference>
<organism evidence="2 3">
    <name type="scientific">Stigmatella aurantiaca</name>
    <dbReference type="NCBI Taxonomy" id="41"/>
    <lineage>
        <taxon>Bacteria</taxon>
        <taxon>Pseudomonadati</taxon>
        <taxon>Myxococcota</taxon>
        <taxon>Myxococcia</taxon>
        <taxon>Myxococcales</taxon>
        <taxon>Cystobacterineae</taxon>
        <taxon>Archangiaceae</taxon>
        <taxon>Stigmatella</taxon>
    </lineage>
</organism>
<feature type="domain" description="DUSAM" evidence="1">
    <location>
        <begin position="140"/>
        <end position="254"/>
    </location>
</feature>
<gene>
    <name evidence="2" type="ORF">SAMN05444354_13162</name>
</gene>